<proteinExistence type="predicted"/>
<evidence type="ECO:0000256" key="1">
    <source>
        <dbReference type="ARBA" id="ARBA00012727"/>
    </source>
</evidence>
<accession>A0ABY4QH40</accession>
<protein>
    <recommendedName>
        <fullName evidence="1">DNA ligase (ATP)</fullName>
        <ecNumber evidence="1">6.5.1.1</ecNumber>
    </recommendedName>
</protein>
<evidence type="ECO:0000313" key="3">
    <source>
        <dbReference type="EMBL" id="UQX10332.1"/>
    </source>
</evidence>
<dbReference type="Proteomes" id="UP001056610">
    <property type="component" value="Chromosome"/>
</dbReference>
<sequence>MWGGVHLGEGAGVHLAARHPLRRRPNHRALEQDPVALKGSRVGLGALLVDYYEGSDLVYAGKVGTGFDTATRRSLHERLSAIERDTSPFTRGPVRQVGIHWVRPKLVAQVGFTERTRDGKLRHPRYTGLRTDKNPEQVVSRASAKSRFMRSGVV</sequence>
<dbReference type="Pfam" id="PF04679">
    <property type="entry name" value="DNA_ligase_A_C"/>
    <property type="match status" value="1"/>
</dbReference>
<name>A0ABY4QH40_9MYCO</name>
<dbReference type="SUPFAM" id="SSF50249">
    <property type="entry name" value="Nucleic acid-binding proteins"/>
    <property type="match status" value="1"/>
</dbReference>
<evidence type="ECO:0000313" key="4">
    <source>
        <dbReference type="Proteomes" id="UP001056610"/>
    </source>
</evidence>
<evidence type="ECO:0000259" key="2">
    <source>
        <dbReference type="Pfam" id="PF04679"/>
    </source>
</evidence>
<reference evidence="3" key="1">
    <citation type="submission" date="2022-05" db="EMBL/GenBank/DDBJ databases">
        <title>A methanotrophic Mycobacterium dominates a cave microbial ecosystem.</title>
        <authorList>
            <person name="Van Spanning R.J.M."/>
            <person name="Guan Q."/>
            <person name="Melkonian C."/>
            <person name="Gallant J."/>
            <person name="Polerecky L."/>
            <person name="Flot J.-F."/>
            <person name="Brandt B.W."/>
            <person name="Braster M."/>
            <person name="Iturbe Espinoza P."/>
            <person name="Aerts J."/>
            <person name="Meima-Franke M."/>
            <person name="Piersma S.R."/>
            <person name="Bunduc C."/>
            <person name="Ummels R."/>
            <person name="Pain A."/>
            <person name="Fleming E.J."/>
            <person name="van der Wel N."/>
            <person name="Gherman V.D."/>
            <person name="Sarbu S.M."/>
            <person name="Bodelier P.L.E."/>
            <person name="Bitter W."/>
        </authorList>
    </citation>
    <scope>NUCLEOTIDE SEQUENCE</scope>
    <source>
        <strain evidence="3">Sulfur Cave</strain>
    </source>
</reference>
<organism evidence="3 4">
    <name type="scientific">Candidatus Mycobacterium methanotrophicum</name>
    <dbReference type="NCBI Taxonomy" id="2943498"/>
    <lineage>
        <taxon>Bacteria</taxon>
        <taxon>Bacillati</taxon>
        <taxon>Actinomycetota</taxon>
        <taxon>Actinomycetes</taxon>
        <taxon>Mycobacteriales</taxon>
        <taxon>Mycobacteriaceae</taxon>
        <taxon>Mycobacterium</taxon>
    </lineage>
</organism>
<feature type="domain" description="DNA ligase ATP-dependent C-terminal" evidence="2">
    <location>
        <begin position="42"/>
        <end position="133"/>
    </location>
</feature>
<gene>
    <name evidence="3" type="ORF">M5I08_19705</name>
</gene>
<dbReference type="InterPro" id="IPR012340">
    <property type="entry name" value="NA-bd_OB-fold"/>
</dbReference>
<dbReference type="EMBL" id="CP097320">
    <property type="protein sequence ID" value="UQX10332.1"/>
    <property type="molecule type" value="Genomic_DNA"/>
</dbReference>
<dbReference type="EC" id="6.5.1.1" evidence="1"/>
<dbReference type="CDD" id="cd07971">
    <property type="entry name" value="OBF_DNA_ligase_LigD"/>
    <property type="match status" value="1"/>
</dbReference>
<keyword evidence="4" id="KW-1185">Reference proteome</keyword>
<dbReference type="Gene3D" id="2.40.50.140">
    <property type="entry name" value="Nucleic acid-binding proteins"/>
    <property type="match status" value="1"/>
</dbReference>
<dbReference type="InterPro" id="IPR012309">
    <property type="entry name" value="DNA_ligase_ATP-dep_C"/>
</dbReference>